<accession>A0A2S7I514</accession>
<evidence type="ECO:0000313" key="1">
    <source>
        <dbReference type="EMBL" id="PPZ91658.1"/>
    </source>
</evidence>
<name>A0A2S7I514_9FLAO</name>
<evidence type="ECO:0000313" key="2">
    <source>
        <dbReference type="Proteomes" id="UP000238565"/>
    </source>
</evidence>
<dbReference type="EMBL" id="PTPZ01000003">
    <property type="protein sequence ID" value="PPZ91658.1"/>
    <property type="molecule type" value="Genomic_DNA"/>
</dbReference>
<sequence>MKKPENFKRISASKRGTSFADSYKNIKKQRGNRGYFLRKFLRFTPAKKSIHNNTESIIFALQFL</sequence>
<protein>
    <submittedName>
        <fullName evidence="1">Uncharacterized protein</fullName>
    </submittedName>
</protein>
<dbReference type="AlphaFoldDB" id="A0A2S7I514"/>
<proteinExistence type="predicted"/>
<organism evidence="1 2">
    <name type="scientific">Cloacibacterium normanense</name>
    <dbReference type="NCBI Taxonomy" id="237258"/>
    <lineage>
        <taxon>Bacteria</taxon>
        <taxon>Pseudomonadati</taxon>
        <taxon>Bacteroidota</taxon>
        <taxon>Flavobacteriia</taxon>
        <taxon>Flavobacteriales</taxon>
        <taxon>Weeksellaceae</taxon>
    </lineage>
</organism>
<comment type="caution">
    <text evidence="1">The sequence shown here is derived from an EMBL/GenBank/DDBJ whole genome shotgun (WGS) entry which is preliminary data.</text>
</comment>
<dbReference type="Proteomes" id="UP000238565">
    <property type="component" value="Unassembled WGS sequence"/>
</dbReference>
<reference evidence="1 2" key="1">
    <citation type="submission" date="2018-02" db="EMBL/GenBank/DDBJ databases">
        <title>Draft genome sequence of bacterial isolates from marine environment.</title>
        <authorList>
            <person name="Singh S.K."/>
            <person name="Hill R."/>
            <person name="Major S."/>
            <person name="Cai H."/>
            <person name="Li Y."/>
        </authorList>
    </citation>
    <scope>NUCLEOTIDE SEQUENCE [LARGE SCALE GENOMIC DNA]</scope>
    <source>
        <strain evidence="1 2">IMET F</strain>
    </source>
</reference>
<gene>
    <name evidence="1" type="ORF">C3729_06195</name>
</gene>